<dbReference type="AlphaFoldDB" id="A0A0A9EWC8"/>
<reference evidence="1" key="1">
    <citation type="submission" date="2014-09" db="EMBL/GenBank/DDBJ databases">
        <authorList>
            <person name="Magalhaes I.L.F."/>
            <person name="Oliveira U."/>
            <person name="Santos F.R."/>
            <person name="Vidigal T.H.D.A."/>
            <person name="Brescovit A.D."/>
            <person name="Santos A.J."/>
        </authorList>
    </citation>
    <scope>NUCLEOTIDE SEQUENCE</scope>
    <source>
        <tissue evidence="1">Shoot tissue taken approximately 20 cm above the soil surface</tissue>
    </source>
</reference>
<organism evidence="1">
    <name type="scientific">Arundo donax</name>
    <name type="common">Giant reed</name>
    <name type="synonym">Donax arundinaceus</name>
    <dbReference type="NCBI Taxonomy" id="35708"/>
    <lineage>
        <taxon>Eukaryota</taxon>
        <taxon>Viridiplantae</taxon>
        <taxon>Streptophyta</taxon>
        <taxon>Embryophyta</taxon>
        <taxon>Tracheophyta</taxon>
        <taxon>Spermatophyta</taxon>
        <taxon>Magnoliopsida</taxon>
        <taxon>Liliopsida</taxon>
        <taxon>Poales</taxon>
        <taxon>Poaceae</taxon>
        <taxon>PACMAD clade</taxon>
        <taxon>Arundinoideae</taxon>
        <taxon>Arundineae</taxon>
        <taxon>Arundo</taxon>
    </lineage>
</organism>
<accession>A0A0A9EWC8</accession>
<dbReference type="EMBL" id="GBRH01194612">
    <property type="protein sequence ID" value="JAE03284.1"/>
    <property type="molecule type" value="Transcribed_RNA"/>
</dbReference>
<proteinExistence type="predicted"/>
<sequence length="71" mass="7307">MSKSKCGMLCSCCPWQGSTNLCSCASPSPPYPAKGSMTLLSEAQCSASPASSALFTSGAQFQLLLLLELSP</sequence>
<protein>
    <submittedName>
        <fullName evidence="1">Uncharacterized protein</fullName>
    </submittedName>
</protein>
<reference evidence="1" key="2">
    <citation type="journal article" date="2015" name="Data Brief">
        <title>Shoot transcriptome of the giant reed, Arundo donax.</title>
        <authorList>
            <person name="Barrero R.A."/>
            <person name="Guerrero F.D."/>
            <person name="Moolhuijzen P."/>
            <person name="Goolsby J.A."/>
            <person name="Tidwell J."/>
            <person name="Bellgard S.E."/>
            <person name="Bellgard M.I."/>
        </authorList>
    </citation>
    <scope>NUCLEOTIDE SEQUENCE</scope>
    <source>
        <tissue evidence="1">Shoot tissue taken approximately 20 cm above the soil surface</tissue>
    </source>
</reference>
<name>A0A0A9EWC8_ARUDO</name>
<evidence type="ECO:0000313" key="1">
    <source>
        <dbReference type="EMBL" id="JAE03284.1"/>
    </source>
</evidence>